<evidence type="ECO:0000313" key="7">
    <source>
        <dbReference type="Proteomes" id="UP000278855"/>
    </source>
</evidence>
<reference evidence="5" key="3">
    <citation type="submission" date="2018-11" db="EMBL/GenBank/DDBJ databases">
        <authorList>
            <person name="Hwang Y.J."/>
            <person name="Hwang C.Y."/>
        </authorList>
    </citation>
    <scope>NUCLEOTIDE SEQUENCE</scope>
    <source>
        <strain evidence="5">R106</strain>
    </source>
</reference>
<evidence type="ECO:0000313" key="5">
    <source>
        <dbReference type="EMBL" id="RPA31191.1"/>
    </source>
</evidence>
<dbReference type="Gene3D" id="3.40.50.2300">
    <property type="match status" value="1"/>
</dbReference>
<dbReference type="InterPro" id="IPR011006">
    <property type="entry name" value="CheY-like_superfamily"/>
</dbReference>
<dbReference type="GO" id="GO:0000160">
    <property type="term" value="P:phosphorelay signal transduction system"/>
    <property type="evidence" value="ECO:0007669"/>
    <property type="project" value="InterPro"/>
</dbReference>
<proteinExistence type="predicted"/>
<dbReference type="EMBL" id="RKKB01000006">
    <property type="protein sequence ID" value="RPA31191.1"/>
    <property type="molecule type" value="Genomic_DNA"/>
</dbReference>
<dbReference type="InterPro" id="IPR050595">
    <property type="entry name" value="Bact_response_regulator"/>
</dbReference>
<evidence type="ECO:0000313" key="4">
    <source>
        <dbReference type="EMBL" id="AZG35457.1"/>
    </source>
</evidence>
<gene>
    <name evidence="5" type="ORF">EGC77_14650</name>
    <name evidence="4" type="ORF">EGC80_11405</name>
</gene>
<keyword evidence="1 2" id="KW-0597">Phosphoprotein</keyword>
<dbReference type="SMART" id="SM00448">
    <property type="entry name" value="REC"/>
    <property type="match status" value="1"/>
</dbReference>
<dbReference type="PANTHER" id="PTHR44591:SF19">
    <property type="entry name" value="TWO-COMPONENT RESPONSE REGULATOR-RELATED"/>
    <property type="match status" value="1"/>
</dbReference>
<dbReference type="AlphaFoldDB" id="A0A3N4EB36"/>
<feature type="modified residue" description="4-aspartylphosphate" evidence="2">
    <location>
        <position position="70"/>
    </location>
</feature>
<dbReference type="InterPro" id="IPR001789">
    <property type="entry name" value="Sig_transdc_resp-reg_receiver"/>
</dbReference>
<dbReference type="PANTHER" id="PTHR44591">
    <property type="entry name" value="STRESS RESPONSE REGULATOR PROTEIN 1"/>
    <property type="match status" value="1"/>
</dbReference>
<dbReference type="SUPFAM" id="SSF52172">
    <property type="entry name" value="CheY-like"/>
    <property type="match status" value="1"/>
</dbReference>
<dbReference type="RefSeq" id="WP_124013324.1">
    <property type="nucleotide sequence ID" value="NZ_CP034073.1"/>
</dbReference>
<dbReference type="Proteomes" id="UP000273778">
    <property type="component" value="Chromosome"/>
</dbReference>
<evidence type="ECO:0000256" key="1">
    <source>
        <dbReference type="ARBA" id="ARBA00022553"/>
    </source>
</evidence>
<dbReference type="Proteomes" id="UP000278855">
    <property type="component" value="Unassembled WGS sequence"/>
</dbReference>
<accession>A0A3N4EB36</accession>
<feature type="domain" description="Response regulatory" evidence="3">
    <location>
        <begin position="21"/>
        <end position="136"/>
    </location>
</feature>
<dbReference type="KEGG" id="spsr:EGC80_11405"/>
<name>A0A3N4EB36_9GAMM</name>
<sequence>MCRRVSYLPARSSDADVEKQNLLLVDDEDNILHSLKRILRKESFNIFTCHSAMEAFDLMALHNVQVIVSDQRMPEMSGTEFFSRVKEMYPDTIRLVLSGYTDLRSITDAINHGSIHKFITKPWHDDNFRKEVIAAFWLYQQQSKRK</sequence>
<dbReference type="EMBL" id="CP034073">
    <property type="protein sequence ID" value="AZG35457.1"/>
    <property type="molecule type" value="Genomic_DNA"/>
</dbReference>
<keyword evidence="6" id="KW-1185">Reference proteome</keyword>
<evidence type="ECO:0000259" key="3">
    <source>
        <dbReference type="PROSITE" id="PS50110"/>
    </source>
</evidence>
<evidence type="ECO:0000313" key="6">
    <source>
        <dbReference type="Proteomes" id="UP000273778"/>
    </source>
</evidence>
<dbReference type="CDD" id="cd17569">
    <property type="entry name" value="REC_HupR-like"/>
    <property type="match status" value="1"/>
</dbReference>
<organism evidence="5 7">
    <name type="scientific">Shewanella psychromarinicola</name>
    <dbReference type="NCBI Taxonomy" id="2487742"/>
    <lineage>
        <taxon>Bacteria</taxon>
        <taxon>Pseudomonadati</taxon>
        <taxon>Pseudomonadota</taxon>
        <taxon>Gammaproteobacteria</taxon>
        <taxon>Alteromonadales</taxon>
        <taxon>Shewanellaceae</taxon>
        <taxon>Shewanella</taxon>
    </lineage>
</organism>
<dbReference type="PROSITE" id="PS50110">
    <property type="entry name" value="RESPONSE_REGULATORY"/>
    <property type="match status" value="1"/>
</dbReference>
<reference evidence="4 6" key="1">
    <citation type="submission" date="2018-11" db="EMBL/GenBank/DDBJ databases">
        <title>Shewanella sp. M2.</title>
        <authorList>
            <person name="Hwang Y.J."/>
            <person name="Hwang C.Y."/>
        </authorList>
    </citation>
    <scope>NUCLEOTIDE SEQUENCE [LARGE SCALE GENOMIC DNA]</scope>
    <source>
        <strain evidence="4 6">M2</strain>
    </source>
</reference>
<dbReference type="OrthoDB" id="9802066at2"/>
<dbReference type="Pfam" id="PF00072">
    <property type="entry name" value="Response_reg"/>
    <property type="match status" value="1"/>
</dbReference>
<evidence type="ECO:0000256" key="2">
    <source>
        <dbReference type="PROSITE-ProRule" id="PRU00169"/>
    </source>
</evidence>
<protein>
    <submittedName>
        <fullName evidence="5">Response regulator</fullName>
    </submittedName>
</protein>
<reference evidence="7" key="2">
    <citation type="submission" date="2018-11" db="EMBL/GenBank/DDBJ databases">
        <title>Shewanella sp. R106.</title>
        <authorList>
            <person name="Hwang Y.J."/>
            <person name="Hwang C.Y."/>
        </authorList>
    </citation>
    <scope>NUCLEOTIDE SEQUENCE [LARGE SCALE GENOMIC DNA]</scope>
    <source>
        <strain evidence="7">R106</strain>
    </source>
</reference>